<dbReference type="AlphaFoldDB" id="A0A383F5P2"/>
<dbReference type="InterPro" id="IPR001611">
    <property type="entry name" value="Leu-rich_rpt"/>
</dbReference>
<proteinExistence type="predicted"/>
<reference evidence="1" key="1">
    <citation type="submission" date="2018-05" db="EMBL/GenBank/DDBJ databases">
        <authorList>
            <person name="Lanie J.A."/>
            <person name="Ng W.-L."/>
            <person name="Kazmierczak K.M."/>
            <person name="Andrzejewski T.M."/>
            <person name="Davidsen T.M."/>
            <person name="Wayne K.J."/>
            <person name="Tettelin H."/>
            <person name="Glass J.I."/>
            <person name="Rusch D."/>
            <person name="Podicherti R."/>
            <person name="Tsui H.-C.T."/>
            <person name="Winkler M.E."/>
        </authorList>
    </citation>
    <scope>NUCLEOTIDE SEQUENCE</scope>
</reference>
<protein>
    <submittedName>
        <fullName evidence="1">Uncharacterized protein</fullName>
    </submittedName>
</protein>
<feature type="non-terminal residue" evidence="1">
    <location>
        <position position="108"/>
    </location>
</feature>
<sequence>MALVVCFFTLIPGPATTPGFSQELDKIIINYDALFKDGLKRGGKLLNLAGKKIGDEGVKRLIASGVLEKVKKVDLRYNEITFVGVEFLAKMPPLHKLRVLILRHNIIG</sequence>
<dbReference type="InterPro" id="IPR032675">
    <property type="entry name" value="LRR_dom_sf"/>
</dbReference>
<dbReference type="Gene3D" id="3.80.10.10">
    <property type="entry name" value="Ribonuclease Inhibitor"/>
    <property type="match status" value="1"/>
</dbReference>
<dbReference type="Pfam" id="PF13516">
    <property type="entry name" value="LRR_6"/>
    <property type="match status" value="1"/>
</dbReference>
<evidence type="ECO:0000313" key="1">
    <source>
        <dbReference type="EMBL" id="SVE63940.1"/>
    </source>
</evidence>
<name>A0A383F5P2_9ZZZZ</name>
<dbReference type="EMBL" id="UINC01231419">
    <property type="protein sequence ID" value="SVE63940.1"/>
    <property type="molecule type" value="Genomic_DNA"/>
</dbReference>
<gene>
    <name evidence="1" type="ORF">METZ01_LOCUS516794</name>
</gene>
<accession>A0A383F5P2</accession>
<organism evidence="1">
    <name type="scientific">marine metagenome</name>
    <dbReference type="NCBI Taxonomy" id="408172"/>
    <lineage>
        <taxon>unclassified sequences</taxon>
        <taxon>metagenomes</taxon>
        <taxon>ecological metagenomes</taxon>
    </lineage>
</organism>
<dbReference type="SUPFAM" id="SSF52047">
    <property type="entry name" value="RNI-like"/>
    <property type="match status" value="1"/>
</dbReference>